<feature type="compositionally biased region" description="Polar residues" evidence="4">
    <location>
        <begin position="845"/>
        <end position="858"/>
    </location>
</feature>
<feature type="compositionally biased region" description="Low complexity" evidence="4">
    <location>
        <begin position="559"/>
        <end position="573"/>
    </location>
</feature>
<reference evidence="7" key="1">
    <citation type="journal article" date="2023" name="GigaByte">
        <title>Genome assembly of the bearded iris, Iris pallida Lam.</title>
        <authorList>
            <person name="Bruccoleri R.E."/>
            <person name="Oakeley E.J."/>
            <person name="Faust A.M.E."/>
            <person name="Altorfer M."/>
            <person name="Dessus-Babus S."/>
            <person name="Burckhardt D."/>
            <person name="Oertli M."/>
            <person name="Naumann U."/>
            <person name="Petersen F."/>
            <person name="Wong J."/>
        </authorList>
    </citation>
    <scope>NUCLEOTIDE SEQUENCE</scope>
    <source>
        <strain evidence="7">GSM-AAB239-AS_SAM_17_03QT</strain>
    </source>
</reference>
<dbReference type="InterPro" id="IPR001025">
    <property type="entry name" value="BAH_dom"/>
</dbReference>
<sequence>MHGRGRSGGGGEDPIRRRRRRHMWPVPAPVTSEAPPPPPTPVGPSAAAAEPALLSSFPPSSASGVEIGNGSISFLKDGRKIRVGDCALFQAGNAPPFIGIIRWFTTVKEDCPKLCVNWLYRPADVKLAKGILLEAAPNEVFYSFHKDVISAGSLLHPCKVAFLRKGIELPSGISSFVCRRVYDIENKCLWWLTDQDYINERQEEVDQLLDRTRVDMHAAVQSGGRSPKPLNAPTSTQQIKSGSDIVQNSGTSFPSQTKGKKRERGDQGAEPVKRERPTKTEDGDHTSCRLDTMMKNEIAKITEKGALTTTEGVEKLAHLMQLGNERKIDLAGRILLADVIAATDKMECLGRLLQLKGLSILDDWLQDVHKGKTGDGGSPKESDKGTEELLLAMLRALDKLPVNLTALRTCNIGKSVNNLRGHKNLEIQKKSRSLIDTWKKRVGAEMAKNNDTKPVGSNQAVTWPIKPGFSEAPHTGSRQAITEPTSKSTITLPSACKMSGGKPGHADAILKPTVTPGSVKLASSLPSVAISSKESPRRGAGSSETSDLPLATVKEEKSSSSSQSQNNSQSCSSDHAKTMGSSWKEDARSSTAASINARKTSGGSSRQRRSTNGFLGSNNSGGHKETNTGKSGSVNRSTTVEKLSTQSGLSCERTLDVPGTDHGNGHRLIVRLPNPGRSPTRCSPAQSASGGSLEDHSLTGSRASSPGPDKFDHVDQKSKIRGDAGRPHISTDVNAESWQSNDIKEGLVGSGEGDEPPVAFHDEEGRSTDGAVKAGDIPRAVSSSLGNEKGGFIIESKTRNAFSSINALVESCAKYSEASAPLSAGDDIGMNLLASVAAGEMSKSGLVSPSRSPGSSPATDVPCAGKIEAKSRFSCADGATQSNVQSDENADSDSAKQGKVAGSVSVSQEMQEMIIHFSDDNKTIAPLHDDKFTSQQVGQQPNHGVNMYKVTEISVKVEVKHEKHVSASIPADTNGLCQSAMDGNKAVDCSREKIVEGSINISELASNSSGGGCDNEIAASGRKSEKSIVEELLACVPSDQAPNGPTIIGKLQSAGNHVVAVGGTGDNAVASSTNGTVTSHNVVDEPKVKKCDELEDGHLDTSDSGKKEISIKVPSIIDDCQAPSAVSLGTINRDDGIPERKEALEHHPAGSASHEEQPTIPACEDEICSTPTGSKSSGADPDRREELANSAEASSFIIKSQPDIGTKLDFDLNEGLPGDDVNQSEPTTSAGPVCSPAVRIPSLAPFVSGSLSTGSPAPITVAAPAKGPFVPPENLLKSKGEPGWKGSAATSAFRPAEPRKVLDMPLNTSDVRSSDTATGKQGRPPLDIDLNVPDDRVLEDMASQDSPQTTTGSESGVISNRDGPARSGGLDLDLNRVDEGMENGQFLATTTNRLDMPLLSVRPFSGGYSNGETNMFRDFDLNNGPGLDDTGVEPVQKGPYVKSGNSVPFLPPIAGLRMGNAEMGNVSSWLPSSNSYPTVAIPSFLPDRREQPYPIVAAPGSQRILGSVSGATFGGDVYRGPVLSSSPAMAFSAAAAFPYAGFPFGASFPLTSTSFSGGSTAYVDSSTGAGSCFPAIPSQLVGTAGGVSSHYPRPYVVSLPEGSASAGSESNRKWVRQGLDLNSGPGIADVEVKDDRLFSARRQLPMSSSQVFEEEQARMYQVAGGGVKRKEREGGPLDERFYHQPSWQ</sequence>
<dbReference type="SMART" id="SM00439">
    <property type="entry name" value="BAH"/>
    <property type="match status" value="1"/>
</dbReference>
<feature type="compositionally biased region" description="Polar residues" evidence="4">
    <location>
        <begin position="612"/>
        <end position="621"/>
    </location>
</feature>
<dbReference type="SMART" id="SM00509">
    <property type="entry name" value="TFS2N"/>
    <property type="match status" value="1"/>
</dbReference>
<feature type="region of interest" description="Disordered" evidence="4">
    <location>
        <begin position="1208"/>
        <end position="1236"/>
    </location>
</feature>
<evidence type="ECO:0000256" key="2">
    <source>
        <dbReference type="ARBA" id="ARBA00023242"/>
    </source>
</evidence>
<feature type="compositionally biased region" description="Polar residues" evidence="4">
    <location>
        <begin position="476"/>
        <end position="492"/>
    </location>
</feature>
<feature type="region of interest" description="Disordered" evidence="4">
    <location>
        <begin position="843"/>
        <end position="862"/>
    </location>
</feature>
<keyword evidence="8" id="KW-1185">Reference proteome</keyword>
<feature type="compositionally biased region" description="Basic and acidic residues" evidence="4">
    <location>
        <begin position="263"/>
        <end position="289"/>
    </location>
</feature>
<feature type="compositionally biased region" description="Polar residues" evidence="4">
    <location>
        <begin position="1306"/>
        <end position="1319"/>
    </location>
</feature>
<dbReference type="EMBL" id="JANAVB010016800">
    <property type="protein sequence ID" value="KAJ6831269.1"/>
    <property type="molecule type" value="Genomic_DNA"/>
</dbReference>
<gene>
    <name evidence="7" type="ORF">M6B38_349175</name>
</gene>
<feature type="region of interest" description="Disordered" evidence="4">
    <location>
        <begin position="1164"/>
        <end position="1195"/>
    </location>
</feature>
<feature type="compositionally biased region" description="Polar residues" evidence="4">
    <location>
        <begin position="232"/>
        <end position="257"/>
    </location>
</feature>
<feature type="compositionally biased region" description="Polar residues" evidence="4">
    <location>
        <begin position="1343"/>
        <end position="1358"/>
    </location>
</feature>
<feature type="compositionally biased region" description="Polar residues" evidence="4">
    <location>
        <begin position="1221"/>
        <end position="1230"/>
    </location>
</feature>
<evidence type="ECO:0000259" key="5">
    <source>
        <dbReference type="PROSITE" id="PS51038"/>
    </source>
</evidence>
<feature type="compositionally biased region" description="Gly residues" evidence="4">
    <location>
        <begin position="1"/>
        <end position="12"/>
    </location>
</feature>
<feature type="region of interest" description="Disordered" evidence="4">
    <location>
        <begin position="219"/>
        <end position="289"/>
    </location>
</feature>
<feature type="region of interest" description="Disordered" evidence="4">
    <location>
        <begin position="1"/>
        <end position="47"/>
    </location>
</feature>
<dbReference type="Proteomes" id="UP001140949">
    <property type="component" value="Unassembled WGS sequence"/>
</dbReference>
<dbReference type="InterPro" id="IPR017923">
    <property type="entry name" value="TFIIS_N"/>
</dbReference>
<protein>
    <submittedName>
        <fullName evidence="7">Uncharacterized protein</fullName>
    </submittedName>
</protein>
<name>A0AAX6GR55_IRIPA</name>
<comment type="subcellular location">
    <subcellularLocation>
        <location evidence="1 3">Nucleus</location>
    </subcellularLocation>
</comment>
<dbReference type="InterPro" id="IPR003617">
    <property type="entry name" value="TFIIS/CRSP70_N_sub"/>
</dbReference>
<evidence type="ECO:0000256" key="1">
    <source>
        <dbReference type="ARBA" id="ARBA00004123"/>
    </source>
</evidence>
<comment type="caution">
    <text evidence="7">The sequence shown here is derived from an EMBL/GenBank/DDBJ whole genome shotgun (WGS) entry which is preliminary data.</text>
</comment>
<feature type="region of interest" description="Disordered" evidence="4">
    <location>
        <begin position="1263"/>
        <end position="1368"/>
    </location>
</feature>
<feature type="region of interest" description="Disordered" evidence="4">
    <location>
        <begin position="1663"/>
        <end position="1688"/>
    </location>
</feature>
<organism evidence="7 8">
    <name type="scientific">Iris pallida</name>
    <name type="common">Sweet iris</name>
    <dbReference type="NCBI Taxonomy" id="29817"/>
    <lineage>
        <taxon>Eukaryota</taxon>
        <taxon>Viridiplantae</taxon>
        <taxon>Streptophyta</taxon>
        <taxon>Embryophyta</taxon>
        <taxon>Tracheophyta</taxon>
        <taxon>Spermatophyta</taxon>
        <taxon>Magnoliopsida</taxon>
        <taxon>Liliopsida</taxon>
        <taxon>Asparagales</taxon>
        <taxon>Iridaceae</taxon>
        <taxon>Iridoideae</taxon>
        <taxon>Irideae</taxon>
        <taxon>Iris</taxon>
    </lineage>
</organism>
<evidence type="ECO:0000313" key="8">
    <source>
        <dbReference type="Proteomes" id="UP001140949"/>
    </source>
</evidence>
<evidence type="ECO:0000256" key="4">
    <source>
        <dbReference type="SAM" id="MobiDB-lite"/>
    </source>
</evidence>
<dbReference type="Gene3D" id="1.20.930.10">
    <property type="entry name" value="Conserved domain common to transcription factors TFIIS, elongin A, CRSP70"/>
    <property type="match status" value="1"/>
</dbReference>
<dbReference type="PANTHER" id="PTHR46548:SF1">
    <property type="entry name" value="BAH AND TFIIS DOMAIN-CONTAINING PROTEIN-RELATED"/>
    <property type="match status" value="1"/>
</dbReference>
<dbReference type="GO" id="GO:0003682">
    <property type="term" value="F:chromatin binding"/>
    <property type="evidence" value="ECO:0007669"/>
    <property type="project" value="InterPro"/>
</dbReference>
<feature type="compositionally biased region" description="Polar residues" evidence="4">
    <location>
        <begin position="680"/>
        <end position="690"/>
    </location>
</feature>
<dbReference type="Gene3D" id="2.30.30.490">
    <property type="match status" value="1"/>
</dbReference>
<reference evidence="7" key="2">
    <citation type="submission" date="2023-04" db="EMBL/GenBank/DDBJ databases">
        <authorList>
            <person name="Bruccoleri R.E."/>
            <person name="Oakeley E.J."/>
            <person name="Faust A.-M."/>
            <person name="Dessus-Babus S."/>
            <person name="Altorfer M."/>
            <person name="Burckhardt D."/>
            <person name="Oertli M."/>
            <person name="Naumann U."/>
            <person name="Petersen F."/>
            <person name="Wong J."/>
        </authorList>
    </citation>
    <scope>NUCLEOTIDE SEQUENCE</scope>
    <source>
        <strain evidence="7">GSM-AAB239-AS_SAM_17_03QT</strain>
        <tissue evidence="7">Leaf</tissue>
    </source>
</reference>
<feature type="compositionally biased region" description="Basic and acidic residues" evidence="4">
    <location>
        <begin position="709"/>
        <end position="726"/>
    </location>
</feature>
<feature type="domain" description="BAH" evidence="5">
    <location>
        <begin position="79"/>
        <end position="193"/>
    </location>
</feature>
<dbReference type="Pfam" id="PF08711">
    <property type="entry name" value="Med26"/>
    <property type="match status" value="1"/>
</dbReference>
<proteinExistence type="predicted"/>
<feature type="region of interest" description="Disordered" evidence="4">
    <location>
        <begin position="878"/>
        <end position="905"/>
    </location>
</feature>
<dbReference type="PROSITE" id="PS51038">
    <property type="entry name" value="BAH"/>
    <property type="match status" value="1"/>
</dbReference>
<feature type="region of interest" description="Disordered" evidence="4">
    <location>
        <begin position="528"/>
        <end position="737"/>
    </location>
</feature>
<keyword evidence="2 3" id="KW-0539">Nucleus</keyword>
<dbReference type="PANTHER" id="PTHR46548">
    <property type="entry name" value="BAH AND TFIIS DOMAIN-CONTAINING PROTEIN-RELATED"/>
    <property type="match status" value="1"/>
</dbReference>
<feature type="compositionally biased region" description="Polar residues" evidence="4">
    <location>
        <begin position="628"/>
        <end position="649"/>
    </location>
</feature>
<dbReference type="InterPro" id="IPR043151">
    <property type="entry name" value="BAH_sf"/>
</dbReference>
<dbReference type="InterPro" id="IPR035441">
    <property type="entry name" value="TFIIS/LEDGF_dom_sf"/>
</dbReference>
<dbReference type="Pfam" id="PF01426">
    <property type="entry name" value="BAH"/>
    <property type="match status" value="1"/>
</dbReference>
<dbReference type="PROSITE" id="PS51319">
    <property type="entry name" value="TFIIS_N"/>
    <property type="match status" value="1"/>
</dbReference>
<dbReference type="SUPFAM" id="SSF47676">
    <property type="entry name" value="Conserved domain common to transcription factors TFIIS, elongin A, CRSP70"/>
    <property type="match status" value="1"/>
</dbReference>
<evidence type="ECO:0000256" key="3">
    <source>
        <dbReference type="PROSITE-ProRule" id="PRU00649"/>
    </source>
</evidence>
<dbReference type="GO" id="GO:0005634">
    <property type="term" value="C:nucleus"/>
    <property type="evidence" value="ECO:0007669"/>
    <property type="project" value="UniProtKB-SubCell"/>
</dbReference>
<feature type="domain" description="TFIIS N-terminal" evidence="6">
    <location>
        <begin position="359"/>
        <end position="445"/>
    </location>
</feature>
<feature type="compositionally biased region" description="Basic and acidic residues" evidence="4">
    <location>
        <begin position="1668"/>
        <end position="1682"/>
    </location>
</feature>
<dbReference type="CDD" id="cd00183">
    <property type="entry name" value="TFIIS_I"/>
    <property type="match status" value="1"/>
</dbReference>
<evidence type="ECO:0000259" key="6">
    <source>
        <dbReference type="PROSITE" id="PS51319"/>
    </source>
</evidence>
<accession>A0AAX6GR55</accession>
<feature type="region of interest" description="Disordered" evidence="4">
    <location>
        <begin position="467"/>
        <end position="511"/>
    </location>
</feature>
<evidence type="ECO:0000313" key="7">
    <source>
        <dbReference type="EMBL" id="KAJ6831269.1"/>
    </source>
</evidence>